<dbReference type="HOGENOM" id="CLU_162159_0_0_1"/>
<gene>
    <name evidence="1" type="ORF">PILCRDRAFT_75994</name>
</gene>
<organism evidence="1 2">
    <name type="scientific">Piloderma croceum (strain F 1598)</name>
    <dbReference type="NCBI Taxonomy" id="765440"/>
    <lineage>
        <taxon>Eukaryota</taxon>
        <taxon>Fungi</taxon>
        <taxon>Dikarya</taxon>
        <taxon>Basidiomycota</taxon>
        <taxon>Agaricomycotina</taxon>
        <taxon>Agaricomycetes</taxon>
        <taxon>Agaricomycetidae</taxon>
        <taxon>Atheliales</taxon>
        <taxon>Atheliaceae</taxon>
        <taxon>Piloderma</taxon>
    </lineage>
</organism>
<dbReference type="InParanoid" id="A0A0C3AVK7"/>
<feature type="non-terminal residue" evidence="1">
    <location>
        <position position="1"/>
    </location>
</feature>
<reference evidence="1 2" key="1">
    <citation type="submission" date="2014-04" db="EMBL/GenBank/DDBJ databases">
        <authorList>
            <consortium name="DOE Joint Genome Institute"/>
            <person name="Kuo A."/>
            <person name="Tarkka M."/>
            <person name="Buscot F."/>
            <person name="Kohler A."/>
            <person name="Nagy L.G."/>
            <person name="Floudas D."/>
            <person name="Copeland A."/>
            <person name="Barry K.W."/>
            <person name="Cichocki N."/>
            <person name="Veneault-Fourrey C."/>
            <person name="LaButti K."/>
            <person name="Lindquist E.A."/>
            <person name="Lipzen A."/>
            <person name="Lundell T."/>
            <person name="Morin E."/>
            <person name="Murat C."/>
            <person name="Sun H."/>
            <person name="Tunlid A."/>
            <person name="Henrissat B."/>
            <person name="Grigoriev I.V."/>
            <person name="Hibbett D.S."/>
            <person name="Martin F."/>
            <person name="Nordberg H.P."/>
            <person name="Cantor M.N."/>
            <person name="Hua S.X."/>
        </authorList>
    </citation>
    <scope>NUCLEOTIDE SEQUENCE [LARGE SCALE GENOMIC DNA]</scope>
    <source>
        <strain evidence="1 2">F 1598</strain>
    </source>
</reference>
<reference evidence="2" key="2">
    <citation type="submission" date="2015-01" db="EMBL/GenBank/DDBJ databases">
        <title>Evolutionary Origins and Diversification of the Mycorrhizal Mutualists.</title>
        <authorList>
            <consortium name="DOE Joint Genome Institute"/>
            <consortium name="Mycorrhizal Genomics Consortium"/>
            <person name="Kohler A."/>
            <person name="Kuo A."/>
            <person name="Nagy L.G."/>
            <person name="Floudas D."/>
            <person name="Copeland A."/>
            <person name="Barry K.W."/>
            <person name="Cichocki N."/>
            <person name="Veneault-Fourrey C."/>
            <person name="LaButti K."/>
            <person name="Lindquist E.A."/>
            <person name="Lipzen A."/>
            <person name="Lundell T."/>
            <person name="Morin E."/>
            <person name="Murat C."/>
            <person name="Riley R."/>
            <person name="Ohm R."/>
            <person name="Sun H."/>
            <person name="Tunlid A."/>
            <person name="Henrissat B."/>
            <person name="Grigoriev I.V."/>
            <person name="Hibbett D.S."/>
            <person name="Martin F."/>
        </authorList>
    </citation>
    <scope>NUCLEOTIDE SEQUENCE [LARGE SCALE GENOMIC DNA]</scope>
    <source>
        <strain evidence="2">F 1598</strain>
    </source>
</reference>
<dbReference type="Proteomes" id="UP000054166">
    <property type="component" value="Unassembled WGS sequence"/>
</dbReference>
<protein>
    <submittedName>
        <fullName evidence="1">Uncharacterized protein</fullName>
    </submittedName>
</protein>
<evidence type="ECO:0000313" key="2">
    <source>
        <dbReference type="Proteomes" id="UP000054166"/>
    </source>
</evidence>
<dbReference type="AlphaFoldDB" id="A0A0C3AVK7"/>
<name>A0A0C3AVK7_PILCF</name>
<dbReference type="EMBL" id="KN833019">
    <property type="protein sequence ID" value="KIM78013.1"/>
    <property type="molecule type" value="Genomic_DNA"/>
</dbReference>
<proteinExistence type="predicted"/>
<dbReference type="OrthoDB" id="3269456at2759"/>
<evidence type="ECO:0000313" key="1">
    <source>
        <dbReference type="EMBL" id="KIM78013.1"/>
    </source>
</evidence>
<keyword evidence="2" id="KW-1185">Reference proteome</keyword>
<accession>A0A0C3AVK7</accession>
<sequence>TSIPFDEETDPKRVLANLANKHWFHGADNEVVYYHFIPDASPINRYHPVAPVRFRIGDIVEAQMSCVVVPLKGEKFKMIHQLHLLALLDATYTQVCF</sequence>